<keyword evidence="3" id="KW-1185">Reference proteome</keyword>
<dbReference type="SUPFAM" id="SSF52540">
    <property type="entry name" value="P-loop containing nucleoside triphosphate hydrolases"/>
    <property type="match status" value="1"/>
</dbReference>
<dbReference type="InterPro" id="IPR027417">
    <property type="entry name" value="P-loop_NTPase"/>
</dbReference>
<evidence type="ECO:0000313" key="2">
    <source>
        <dbReference type="EMBL" id="GGU41804.1"/>
    </source>
</evidence>
<reference evidence="3" key="1">
    <citation type="journal article" date="2019" name="Int. J. Syst. Evol. Microbiol.">
        <title>The Global Catalogue of Microorganisms (GCM) 10K type strain sequencing project: providing services to taxonomists for standard genome sequencing and annotation.</title>
        <authorList>
            <consortium name="The Broad Institute Genomics Platform"/>
            <consortium name="The Broad Institute Genome Sequencing Center for Infectious Disease"/>
            <person name="Wu L."/>
            <person name="Ma J."/>
        </authorList>
    </citation>
    <scope>NUCLEOTIDE SEQUENCE [LARGE SCALE GENOMIC DNA]</scope>
    <source>
        <strain evidence="3">JCM 3399</strain>
    </source>
</reference>
<dbReference type="PANTHER" id="PTHR34301:SF8">
    <property type="entry name" value="ATPASE DOMAIN-CONTAINING PROTEIN"/>
    <property type="match status" value="1"/>
</dbReference>
<gene>
    <name evidence="2" type="ORF">GCM10010211_01100</name>
</gene>
<sequence length="370" mass="40401">MNISALCNPYDYRNPVRDAAFFAGRGEEVAVIKYELDQAAVDRPSVCVVVHGPRAAGKTSLLNATEWMAKKNGFVTVRVELIEGDGEPAVFFRKVYEELVSAITAEGTDEMSVPGPAAVRRVMAGAAEAASVAPLEFPEAVALAGSEGRLPEAALRADLAYFVGLLGHPIVLLVDEAQLIANDARALSVLRFLTSRVDGLVLVLAGTSGLIDRITDVHSPILRQFKEIEVRGFIEWEDVYACMVRPLVSVGIHGSASANVVSALRQLTDGNPYEIQLYCHEMFARWQRGAAEGMKLTAEVLEGIRSRMESGRDVLERPLIRAVRAMERHDLIAFNVLSSALGHATADETWFAYNMVGSPEITRAQYDRCR</sequence>
<dbReference type="RefSeq" id="WP_189295145.1">
    <property type="nucleotide sequence ID" value="NZ_BMRP01000001.1"/>
</dbReference>
<dbReference type="PANTHER" id="PTHR34301">
    <property type="entry name" value="DNA-BINDING PROTEIN-RELATED"/>
    <property type="match status" value="1"/>
</dbReference>
<organism evidence="2 3">
    <name type="scientific">Streptomyces albospinus</name>
    <dbReference type="NCBI Taxonomy" id="285515"/>
    <lineage>
        <taxon>Bacteria</taxon>
        <taxon>Bacillati</taxon>
        <taxon>Actinomycetota</taxon>
        <taxon>Actinomycetes</taxon>
        <taxon>Kitasatosporales</taxon>
        <taxon>Streptomycetaceae</taxon>
        <taxon>Streptomyces</taxon>
    </lineage>
</organism>
<accession>A0ABQ2UKG9</accession>
<name>A0ABQ2UKG9_9ACTN</name>
<dbReference type="Proteomes" id="UP000654471">
    <property type="component" value="Unassembled WGS sequence"/>
</dbReference>
<comment type="caution">
    <text evidence="2">The sequence shown here is derived from an EMBL/GenBank/DDBJ whole genome shotgun (WGS) entry which is preliminary data.</text>
</comment>
<dbReference type="InterPro" id="IPR041664">
    <property type="entry name" value="AAA_16"/>
</dbReference>
<dbReference type="EMBL" id="BMRP01000001">
    <property type="protein sequence ID" value="GGU41804.1"/>
    <property type="molecule type" value="Genomic_DNA"/>
</dbReference>
<proteinExistence type="predicted"/>
<dbReference type="Pfam" id="PF13191">
    <property type="entry name" value="AAA_16"/>
    <property type="match status" value="1"/>
</dbReference>
<dbReference type="Gene3D" id="3.40.50.300">
    <property type="entry name" value="P-loop containing nucleotide triphosphate hydrolases"/>
    <property type="match status" value="1"/>
</dbReference>
<feature type="domain" description="Orc1-like AAA ATPase" evidence="1">
    <location>
        <begin position="22"/>
        <end position="197"/>
    </location>
</feature>
<evidence type="ECO:0000259" key="1">
    <source>
        <dbReference type="Pfam" id="PF13191"/>
    </source>
</evidence>
<evidence type="ECO:0000313" key="3">
    <source>
        <dbReference type="Proteomes" id="UP000654471"/>
    </source>
</evidence>
<protein>
    <recommendedName>
        <fullName evidence="1">Orc1-like AAA ATPase domain-containing protein</fullName>
    </recommendedName>
</protein>